<reference evidence="5" key="1">
    <citation type="submission" date="2022-03" db="EMBL/GenBank/DDBJ databases">
        <title>A functionally conserved STORR gene fusion in Papaver species that diverged 16.8 million years ago.</title>
        <authorList>
            <person name="Catania T."/>
        </authorList>
    </citation>
    <scope>NUCLEOTIDE SEQUENCE</scope>
    <source>
        <strain evidence="5">S-191538</strain>
    </source>
</reference>
<protein>
    <recommendedName>
        <fullName evidence="4">AIG1-type G domain-containing protein</fullName>
    </recommendedName>
</protein>
<feature type="non-terminal residue" evidence="5">
    <location>
        <position position="1"/>
    </location>
</feature>
<dbReference type="Gene3D" id="3.40.50.300">
    <property type="entry name" value="P-loop containing nucleotide triphosphate hydrolases"/>
    <property type="match status" value="1"/>
</dbReference>
<keyword evidence="6" id="KW-1185">Reference proteome</keyword>
<accession>A0AA41V7E6</accession>
<dbReference type="AlphaFoldDB" id="A0AA41V7E6"/>
<proteinExistence type="predicted"/>
<keyword evidence="2" id="KW-0342">GTP-binding</keyword>
<gene>
    <name evidence="5" type="ORF">MKW94_026850</name>
</gene>
<dbReference type="GO" id="GO:0005525">
    <property type="term" value="F:GTP binding"/>
    <property type="evidence" value="ECO:0007669"/>
    <property type="project" value="UniProtKB-KW"/>
</dbReference>
<dbReference type="PROSITE" id="PS51720">
    <property type="entry name" value="G_AIG1"/>
    <property type="match status" value="1"/>
</dbReference>
<evidence type="ECO:0000313" key="6">
    <source>
        <dbReference type="Proteomes" id="UP001177140"/>
    </source>
</evidence>
<evidence type="ECO:0000256" key="3">
    <source>
        <dbReference type="SAM" id="Coils"/>
    </source>
</evidence>
<dbReference type="InterPro" id="IPR027417">
    <property type="entry name" value="P-loop_NTPase"/>
</dbReference>
<name>A0AA41V7E6_PAPNU</name>
<feature type="domain" description="AIG1-type G" evidence="4">
    <location>
        <begin position="1"/>
        <end position="136"/>
    </location>
</feature>
<dbReference type="PANTHER" id="PTHR10903">
    <property type="entry name" value="GTPASE, IMAP FAMILY MEMBER-RELATED"/>
    <property type="match status" value="1"/>
</dbReference>
<dbReference type="Pfam" id="PF04548">
    <property type="entry name" value="AIG1"/>
    <property type="match status" value="1"/>
</dbReference>
<dbReference type="Proteomes" id="UP001177140">
    <property type="component" value="Unassembled WGS sequence"/>
</dbReference>
<evidence type="ECO:0000259" key="4">
    <source>
        <dbReference type="PROSITE" id="PS51720"/>
    </source>
</evidence>
<dbReference type="InterPro" id="IPR006703">
    <property type="entry name" value="G_AIG1"/>
</dbReference>
<comment type="caution">
    <text evidence="5">The sequence shown here is derived from an EMBL/GenBank/DDBJ whole genome shotgun (WGS) entry which is preliminary data.</text>
</comment>
<sequence length="227" mass="26196">DTIEEISRCINFAKDGIHAILLVLSIDNRFSNEEEAAVRNLQLFFGQKVLDYMIVVFTHGDSFDGYVGDIKALIEFVDYGPEPMKEVTDLCKNRLVLFDNKTTDRIKRTKQVQRLISLVKENGGWPYTNEIFDEIKKANTKATETENKEAPSQSEKEYSGVLDRITEMVELKLNETVQRLDESLAKEKAARMKAEENARFEINELRKKLEKAEKKANDFKSNRCTIF</sequence>
<organism evidence="5 6">
    <name type="scientific">Papaver nudicaule</name>
    <name type="common">Iceland poppy</name>
    <dbReference type="NCBI Taxonomy" id="74823"/>
    <lineage>
        <taxon>Eukaryota</taxon>
        <taxon>Viridiplantae</taxon>
        <taxon>Streptophyta</taxon>
        <taxon>Embryophyta</taxon>
        <taxon>Tracheophyta</taxon>
        <taxon>Spermatophyta</taxon>
        <taxon>Magnoliopsida</taxon>
        <taxon>Ranunculales</taxon>
        <taxon>Papaveraceae</taxon>
        <taxon>Papaveroideae</taxon>
        <taxon>Papaver</taxon>
    </lineage>
</organism>
<keyword evidence="1" id="KW-0547">Nucleotide-binding</keyword>
<feature type="coiled-coil region" evidence="3">
    <location>
        <begin position="177"/>
        <end position="222"/>
    </location>
</feature>
<dbReference type="PANTHER" id="PTHR10903:SF184">
    <property type="entry name" value="GTP-BINDING PROTEIN A"/>
    <property type="match status" value="1"/>
</dbReference>
<evidence type="ECO:0000256" key="2">
    <source>
        <dbReference type="ARBA" id="ARBA00023134"/>
    </source>
</evidence>
<keyword evidence="3" id="KW-0175">Coiled coil</keyword>
<evidence type="ECO:0000313" key="5">
    <source>
        <dbReference type="EMBL" id="MCL7033634.1"/>
    </source>
</evidence>
<dbReference type="InterPro" id="IPR045058">
    <property type="entry name" value="GIMA/IAN/Toc"/>
</dbReference>
<dbReference type="EMBL" id="JAJJMA010136825">
    <property type="protein sequence ID" value="MCL7033634.1"/>
    <property type="molecule type" value="Genomic_DNA"/>
</dbReference>
<evidence type="ECO:0000256" key="1">
    <source>
        <dbReference type="ARBA" id="ARBA00022741"/>
    </source>
</evidence>